<evidence type="ECO:0000256" key="2">
    <source>
        <dbReference type="ARBA" id="ARBA00023315"/>
    </source>
</evidence>
<evidence type="ECO:0000313" key="4">
    <source>
        <dbReference type="EMBL" id="SEB41917.1"/>
    </source>
</evidence>
<dbReference type="InterPro" id="IPR000182">
    <property type="entry name" value="GNAT_dom"/>
</dbReference>
<dbReference type="PANTHER" id="PTHR43800:SF1">
    <property type="entry name" value="PEPTIDYL-LYSINE N-ACETYLTRANSFERASE YJAB"/>
    <property type="match status" value="1"/>
</dbReference>
<reference evidence="5" key="1">
    <citation type="submission" date="2016-10" db="EMBL/GenBank/DDBJ databases">
        <authorList>
            <person name="Varghese N."/>
            <person name="Submissions S."/>
        </authorList>
    </citation>
    <scope>NUCLEOTIDE SEQUENCE [LARGE SCALE GENOMIC DNA]</scope>
    <source>
        <strain evidence="5">ES.061</strain>
    </source>
</reference>
<protein>
    <submittedName>
        <fullName evidence="4">Putative acetyltransferase</fullName>
    </submittedName>
</protein>
<accession>A0A1H4J6S9</accession>
<dbReference type="GO" id="GO:0016747">
    <property type="term" value="F:acyltransferase activity, transferring groups other than amino-acyl groups"/>
    <property type="evidence" value="ECO:0007669"/>
    <property type="project" value="InterPro"/>
</dbReference>
<evidence type="ECO:0000256" key="1">
    <source>
        <dbReference type="ARBA" id="ARBA00022679"/>
    </source>
</evidence>
<dbReference type="RefSeq" id="WP_065815420.1">
    <property type="nucleotide sequence ID" value="NZ_FNSL01000001.1"/>
</dbReference>
<dbReference type="Gene3D" id="3.40.630.30">
    <property type="match status" value="1"/>
</dbReference>
<dbReference type="CDD" id="cd04301">
    <property type="entry name" value="NAT_SF"/>
    <property type="match status" value="1"/>
</dbReference>
<keyword evidence="5" id="KW-1185">Reference proteome</keyword>
<name>A0A1H4J6S9_9HYPH</name>
<proteinExistence type="predicted"/>
<sequence length="142" mass="15822">MIKTYEPGVDDDAIVAIWLAASRLAHAFLGEDFIAGEAENIRNVYLPMADTRTVWADGRLVGFLSLLGNQVGGLFLDPQFHGRGLGRALMDDAVARMGTLELDVFVKNDIGRRFYERYGFIVVDERIDPPTGEPLLHLRYPA</sequence>
<dbReference type="InterPro" id="IPR016181">
    <property type="entry name" value="Acyl_CoA_acyltransferase"/>
</dbReference>
<dbReference type="PROSITE" id="PS51186">
    <property type="entry name" value="GNAT"/>
    <property type="match status" value="1"/>
</dbReference>
<dbReference type="SUPFAM" id="SSF55729">
    <property type="entry name" value="Acyl-CoA N-acyltransferases (Nat)"/>
    <property type="match status" value="1"/>
</dbReference>
<dbReference type="PANTHER" id="PTHR43800">
    <property type="entry name" value="PEPTIDYL-LYSINE N-ACETYLTRANSFERASE YJAB"/>
    <property type="match status" value="1"/>
</dbReference>
<dbReference type="Proteomes" id="UP000199064">
    <property type="component" value="Unassembled WGS sequence"/>
</dbReference>
<organism evidence="4 5">
    <name type="scientific">Nitratireductor aquibiodomus</name>
    <dbReference type="NCBI Taxonomy" id="204799"/>
    <lineage>
        <taxon>Bacteria</taxon>
        <taxon>Pseudomonadati</taxon>
        <taxon>Pseudomonadota</taxon>
        <taxon>Alphaproteobacteria</taxon>
        <taxon>Hyphomicrobiales</taxon>
        <taxon>Phyllobacteriaceae</taxon>
        <taxon>Nitratireductor</taxon>
    </lineage>
</organism>
<keyword evidence="1 4" id="KW-0808">Transferase</keyword>
<evidence type="ECO:0000313" key="5">
    <source>
        <dbReference type="Proteomes" id="UP000199064"/>
    </source>
</evidence>
<dbReference type="Pfam" id="PF13508">
    <property type="entry name" value="Acetyltransf_7"/>
    <property type="match status" value="1"/>
</dbReference>
<dbReference type="AlphaFoldDB" id="A0A1H4J6S9"/>
<evidence type="ECO:0000259" key="3">
    <source>
        <dbReference type="PROSITE" id="PS51186"/>
    </source>
</evidence>
<dbReference type="EMBL" id="FNSL01000001">
    <property type="protein sequence ID" value="SEB41917.1"/>
    <property type="molecule type" value="Genomic_DNA"/>
</dbReference>
<feature type="domain" description="N-acetyltransferase" evidence="3">
    <location>
        <begin position="1"/>
        <end position="141"/>
    </location>
</feature>
<keyword evidence="2" id="KW-0012">Acyltransferase</keyword>
<gene>
    <name evidence="4" type="ORF">SAMN05216452_1060</name>
</gene>